<dbReference type="Proteomes" id="UP000643403">
    <property type="component" value="Unassembled WGS sequence"/>
</dbReference>
<evidence type="ECO:0000256" key="1">
    <source>
        <dbReference type="ARBA" id="ARBA00022801"/>
    </source>
</evidence>
<evidence type="ECO:0000313" key="3">
    <source>
        <dbReference type="EMBL" id="GGZ61242.1"/>
    </source>
</evidence>
<dbReference type="NCBIfam" id="NF010200">
    <property type="entry name" value="PRK13674.1-1"/>
    <property type="match status" value="1"/>
</dbReference>
<reference evidence="4" key="1">
    <citation type="journal article" date="2019" name="Int. J. Syst. Evol. Microbiol.">
        <title>The Global Catalogue of Microorganisms (GCM) 10K type strain sequencing project: providing services to taxonomists for standard genome sequencing and annotation.</title>
        <authorList>
            <consortium name="The Broad Institute Genomics Platform"/>
            <consortium name="The Broad Institute Genome Sequencing Center for Infectious Disease"/>
            <person name="Wu L."/>
            <person name="Ma J."/>
        </authorList>
    </citation>
    <scope>NUCLEOTIDE SEQUENCE [LARGE SCALE GENOMIC DNA]</scope>
    <source>
        <strain evidence="4">KCTC 22558</strain>
    </source>
</reference>
<protein>
    <recommendedName>
        <fullName evidence="2">GTP cyclohydrolase FolE2</fullName>
        <ecNumber evidence="2">3.5.4.16</ecNumber>
    </recommendedName>
</protein>
<gene>
    <name evidence="2 3" type="primary">folE2</name>
    <name evidence="3" type="ORF">GCM10008101_14030</name>
</gene>
<comment type="function">
    <text evidence="2">Converts GTP to 7,8-dihydroneopterin triphosphate.</text>
</comment>
<comment type="similarity">
    <text evidence="2">Belongs to the GTP cyclohydrolase IV family.</text>
</comment>
<comment type="catalytic activity">
    <reaction evidence="2">
        <text>GTP + H2O = 7,8-dihydroneopterin 3'-triphosphate + formate + H(+)</text>
        <dbReference type="Rhea" id="RHEA:17473"/>
        <dbReference type="ChEBI" id="CHEBI:15377"/>
        <dbReference type="ChEBI" id="CHEBI:15378"/>
        <dbReference type="ChEBI" id="CHEBI:15740"/>
        <dbReference type="ChEBI" id="CHEBI:37565"/>
        <dbReference type="ChEBI" id="CHEBI:58462"/>
        <dbReference type="EC" id="3.5.4.16"/>
    </reaction>
</comment>
<dbReference type="Gene3D" id="3.10.270.10">
    <property type="entry name" value="Urate Oxidase"/>
    <property type="match status" value="1"/>
</dbReference>
<dbReference type="InterPro" id="IPR003801">
    <property type="entry name" value="GTP_cyclohydrolase_FolE2/MptA"/>
</dbReference>
<dbReference type="HAMAP" id="MF_01527_B">
    <property type="entry name" value="GTP_cyclohydrol_B"/>
    <property type="match status" value="1"/>
</dbReference>
<dbReference type="PANTHER" id="PTHR36445">
    <property type="entry name" value="GTP CYCLOHYDROLASE MPTA"/>
    <property type="match status" value="1"/>
</dbReference>
<keyword evidence="1 2" id="KW-0378">Hydrolase</keyword>
<dbReference type="EC" id="3.5.4.16" evidence="2"/>
<dbReference type="PANTHER" id="PTHR36445:SF1">
    <property type="entry name" value="GTP CYCLOHYDROLASE MPTA"/>
    <property type="match status" value="1"/>
</dbReference>
<proteinExistence type="inferred from homology"/>
<accession>A0ABQ3BY94</accession>
<dbReference type="Pfam" id="PF02649">
    <property type="entry name" value="GCHY-1"/>
    <property type="match status" value="1"/>
</dbReference>
<evidence type="ECO:0000256" key="2">
    <source>
        <dbReference type="HAMAP-Rule" id="MF_01527"/>
    </source>
</evidence>
<organism evidence="3 4">
    <name type="scientific">Cognatilysobacter xinjiangensis</name>
    <dbReference type="NCBI Taxonomy" id="546892"/>
    <lineage>
        <taxon>Bacteria</taxon>
        <taxon>Pseudomonadati</taxon>
        <taxon>Pseudomonadota</taxon>
        <taxon>Gammaproteobacteria</taxon>
        <taxon>Lysobacterales</taxon>
        <taxon>Lysobacteraceae</taxon>
        <taxon>Cognatilysobacter</taxon>
    </lineage>
</organism>
<sequence length="316" mass="33933">MRIPFLTVPVMKPIRVMPDVALDRASSARALDRVGMAGIALPVRTRSATGETLQVPARVDVYVDLRDPDVRGIHMSRLYLRLQHAFAAEEMTPDGLGRVLAALVETQGALSRGAWLTIRFDHLVLRPALASANAGWKAYPVEVLASIVDGRVAIDLDVSVDYSSTCPASAALSRQMSAEAFARQFGAEGTVDAAAVHDWLRSEPGLVATPHAQRSRAHVRVRLVEGLASLPIVELIDRIEDALGTPVQTAVKREDEQAFAALNARNLMFCEDAARRVAHGLASDANVVRFELDVAHFESLHAHDACAAVSGEGGAA</sequence>
<feature type="site" description="May be catalytically important" evidence="2">
    <location>
        <position position="166"/>
    </location>
</feature>
<comment type="caution">
    <text evidence="3">The sequence shown here is derived from an EMBL/GenBank/DDBJ whole genome shotgun (WGS) entry which is preliminary data.</text>
</comment>
<dbReference type="EMBL" id="BMXY01000001">
    <property type="protein sequence ID" value="GGZ61242.1"/>
    <property type="molecule type" value="Genomic_DNA"/>
</dbReference>
<comment type="pathway">
    <text evidence="2">Cofactor biosynthesis; 7,8-dihydroneopterin triphosphate biosynthesis; 7,8-dihydroneopterin triphosphate from GTP: step 1/1.</text>
</comment>
<name>A0ABQ3BY94_9GAMM</name>
<evidence type="ECO:0000313" key="4">
    <source>
        <dbReference type="Proteomes" id="UP000643403"/>
    </source>
</evidence>
<keyword evidence="4" id="KW-1185">Reference proteome</keyword>
<dbReference type="InterPro" id="IPR022838">
    <property type="entry name" value="GTP_cyclohydrolase_FolE2"/>
</dbReference>